<accession>A0ABR8PE55</accession>
<comment type="caution">
    <text evidence="1">The sequence shown here is derived from an EMBL/GenBank/DDBJ whole genome shotgun (WGS) entry which is preliminary data.</text>
</comment>
<dbReference type="Proteomes" id="UP000616837">
    <property type="component" value="Unassembled WGS sequence"/>
</dbReference>
<gene>
    <name evidence="1" type="ORF">H9564_07690</name>
</gene>
<protein>
    <submittedName>
        <fullName evidence="1">Uncharacterized protein</fullName>
    </submittedName>
</protein>
<reference evidence="1 2" key="1">
    <citation type="submission" date="2020-08" db="EMBL/GenBank/DDBJ databases">
        <title>A Genomic Blueprint of the Chicken Gut Microbiome.</title>
        <authorList>
            <person name="Gilroy R."/>
            <person name="Ravi A."/>
            <person name="Getino M."/>
            <person name="Pursley I."/>
            <person name="Horton D.L."/>
            <person name="Alikhan N.-F."/>
            <person name="Baker D."/>
            <person name="Gharbi K."/>
            <person name="Hall N."/>
            <person name="Watson M."/>
            <person name="Adriaenssens E.M."/>
            <person name="Foster-Nyarko E."/>
            <person name="Jarju S."/>
            <person name="Secka A."/>
            <person name="Antonio M."/>
            <person name="Oren A."/>
            <person name="Chaudhuri R."/>
            <person name="La Ragione R.M."/>
            <person name="Hildebrand F."/>
            <person name="Pallen M.J."/>
        </authorList>
    </citation>
    <scope>NUCLEOTIDE SEQUENCE [LARGE SCALE GENOMIC DNA]</scope>
    <source>
        <strain evidence="1 2">Sa3CUN2</strain>
    </source>
</reference>
<name>A0ABR8PE55_9LACO</name>
<sequence>MELNHARNYCSIAKNNSKGAFDRKEFKIPVVVALNLLDTEYIPHFFNPID</sequence>
<proteinExistence type="predicted"/>
<evidence type="ECO:0000313" key="2">
    <source>
        <dbReference type="Proteomes" id="UP000616837"/>
    </source>
</evidence>
<dbReference type="RefSeq" id="WP_158227647.1">
    <property type="nucleotide sequence ID" value="NZ_JACSQW010000023.1"/>
</dbReference>
<evidence type="ECO:0000313" key="1">
    <source>
        <dbReference type="EMBL" id="MBD7895571.1"/>
    </source>
</evidence>
<organism evidence="1 2">
    <name type="scientific">Limosilactobacillus avistercoris</name>
    <dbReference type="NCBI Taxonomy" id="2762243"/>
    <lineage>
        <taxon>Bacteria</taxon>
        <taxon>Bacillati</taxon>
        <taxon>Bacillota</taxon>
        <taxon>Bacilli</taxon>
        <taxon>Lactobacillales</taxon>
        <taxon>Lactobacillaceae</taxon>
        <taxon>Limosilactobacillus</taxon>
    </lineage>
</organism>
<dbReference type="EMBL" id="JACSQW010000023">
    <property type="protein sequence ID" value="MBD7895571.1"/>
    <property type="molecule type" value="Genomic_DNA"/>
</dbReference>
<keyword evidence="2" id="KW-1185">Reference proteome</keyword>